<protein>
    <submittedName>
        <fullName evidence="8">tRNA(Glu)-specific nuclease WapA</fullName>
        <ecNumber evidence="8">3.1.-.-</ecNumber>
    </submittedName>
</protein>
<evidence type="ECO:0000256" key="3">
    <source>
        <dbReference type="ARBA" id="ARBA00022737"/>
    </source>
</evidence>
<dbReference type="RefSeq" id="WP_085801799.1">
    <property type="nucleotide sequence ID" value="NZ_FWXB01000017.1"/>
</dbReference>
<dbReference type="GO" id="GO:0005576">
    <property type="term" value="C:extracellular region"/>
    <property type="evidence" value="ECO:0007669"/>
    <property type="project" value="UniProtKB-SubCell"/>
</dbReference>
<keyword evidence="4" id="KW-0843">Virulence</keyword>
<dbReference type="InterPro" id="IPR028994">
    <property type="entry name" value="Integrin_alpha_N"/>
</dbReference>
<keyword evidence="5" id="KW-0472">Membrane</keyword>
<dbReference type="InterPro" id="IPR022045">
    <property type="entry name" value="TcdB_toxin_mid/N"/>
</dbReference>
<gene>
    <name evidence="8" type="primary">wapA</name>
    <name evidence="8" type="ORF">ROA7745_03738</name>
</gene>
<evidence type="ECO:0000259" key="6">
    <source>
        <dbReference type="Pfam" id="PF12256"/>
    </source>
</evidence>
<dbReference type="NCBIfam" id="TIGR03696">
    <property type="entry name" value="Rhs_assc_core"/>
    <property type="match status" value="1"/>
</dbReference>
<evidence type="ECO:0000256" key="1">
    <source>
        <dbReference type="ARBA" id="ARBA00004613"/>
    </source>
</evidence>
<reference evidence="8 9" key="1">
    <citation type="submission" date="2017-03" db="EMBL/GenBank/DDBJ databases">
        <authorList>
            <person name="Afonso C.L."/>
            <person name="Miller P.J."/>
            <person name="Scott M.A."/>
            <person name="Spackman E."/>
            <person name="Goraichik I."/>
            <person name="Dimitrov K.M."/>
            <person name="Suarez D.L."/>
            <person name="Swayne D.E."/>
        </authorList>
    </citation>
    <scope>NUCLEOTIDE SEQUENCE [LARGE SCALE GENOMIC DNA]</scope>
    <source>
        <strain evidence="8 9">CECT 7745</strain>
    </source>
</reference>
<dbReference type="SUPFAM" id="SSF69318">
    <property type="entry name" value="Integrin alpha N-terminal domain"/>
    <property type="match status" value="1"/>
</dbReference>
<dbReference type="InterPro" id="IPR056823">
    <property type="entry name" value="TEN-like_YD-shell"/>
</dbReference>
<evidence type="ECO:0000256" key="4">
    <source>
        <dbReference type="ARBA" id="ARBA00023026"/>
    </source>
</evidence>
<sequence>MAAQNGTDSTVLPLPKGGGAARAIDEEFQINLNTGGGLYQIPIRLPKGVDDHQPNLVLSYSTGKGNGPFGLGWELRVPSIRIDPDRRRRGVDPVFLFEGRRLSPVGGGRYQPVAEAEFSRITRLPGDAGWEVRTKTGQLLRMGTDPSSRVGDGVETREWLLDDIRDINGNTITFTWEEHGNRAYLSRVAYAIYEVHFAYEARPDAHSSFRDGYEVETARRCSQIAVLLTVPDPRRFKTYRLNYTQAAHSEISLLTRVDPVAQEQTAQGGPVTELALPPVSMEYTTFDPGSAQLEILDAGSDLPPALSQSDTTLLDLDGTGRPGVIQMSGGTARFWANHGTEGWGAPRSLGNLPTSADLGSGSLILADMEGNGTADLIDAAAQTNGFFPAIPGGEWGRKIDYRESPTTALADPSARLVDLDGDGRVDLLTYDGSRAYHYFNEGADGWDPAPVVTGRGDFPPVDLADDHTRFADMAGDGRSHLVSIHDRRVVWYPNLGQGRWGGARHIANAPELPRHYDPDRLFLADVDGSGMADVIYVDFDRVMIWINRSGRSFAPPVTIPGTPPMAAAAILIADMRGRGTRGILWSYPAALRGRDAYRYLDPTGGTKPYLLTRIVNNRQVETRLTYSTSTDWARDRDDPDIEQAGFLPFPVPVVARIDVTDPARGLTSSSEFEYRNGHFDGDTRTFTGFGRGTRRDLGDASIPTLATVSYFHTLDPGRKGLSFLTRTFGEDGSVNAHRPYQEEESRFEMVELAVGEDGEPIRHIRRTEAIARTLERGANAMERRTVETYDAFGNVTEIRETATWNDGAPQENVTVTTRSYTSNEPDWLVGLPVRDVTRDGAGNVLSAKVRHYDGPDFAGLPEGQVTVGNLTRETDLAMLPEHDIFGFDPARIANAGYHSRNDAELGGSFWVDSVSQRRDANGLLAERRNERGTPTVIEFDNHNLYPARIVFDNGAEIRAEYDLRYGGINRYTDVNGVERGFAYDIAGRLISASRFDDAPGQPFMEHRYDETAVPMRTETLTRAEPGGPQHRKVQFFDGVGEVIQTRAEAADSQIVVSGRKDLNTRGLLELELEPYFSTGLDFSTADQTAADRAVRITYDALGRTLSRTDWNGEVYRSEYALGQAVHSDPFDLDTTPGNAKANTPQRVHSDALGRVTLIREEHETGAYETRYSYDAAGRRTGVEINRDTFASNTYDCLGRRIRSVYRDAGTWTFFHDASGNLEERQDGKGDRVHNSYDGLNRITELRHGGPAGSPEESYRYDVGEPGETHTMGKLTQVTGPFGVVRYGYGPCGCLQSKTREFPGLAAPQTFTYLTDALDRYQTVIYPDGFAQDMLYDEGGLLRAIPGVVNRIDYTATGRKAQIEYASGVVTRYIYEPGSQRLLQQVTTAPDGTTTYVDATYAYDVLGAVETITDAANVPGHVTNTRGYHHDGLSQILEETGIDGGGAYANVYDYDAHANLTAYPESFGPDAIVHGDPAHPFQVTDRGTPAAPAGYAYDAAGNITQTPTCQYTFDARNRLTRIDHSNGTVITYQYDHQGVRVVTQVTVGAVTDTEFNFDDVFLINGATTTRIVFDPEGALAMVRSDGTQAVFHQDHLRSHVAATDLATGSLFGTTTYYAFGRIATTTGGIPGPFRYNGKKYDEACEMVFFGSRYYLPELGRFLSPDRQFLEHQPDRFFASPRQLALYTFVMNNPVNMLDPDGSFAFLAALGIAALIGFAVGVGAYSINQAVSGGTWQLSEALFSGLMGAVAVGIGFAVGGLAGAFIVGAAMLLKPAVTGALDQAAMGDDFGSRFLGFLSFAIKFASSPVTSTIGLLIGGFGTGFGLWGDVEWFKGGVIAFEYNPGSAGFSAVTLGATVNIWEGNTNNALFAHELYHSRQYTYFGDAFIPFWLLGGVYGLISSAAAGNFQWDCFNSGNPTRGYGNPLEDGAHAAARGGGCT</sequence>
<name>A0A1X7BW72_9RHOB</name>
<feature type="domain" description="Insecticide toxin TcdB middle/N-terminal" evidence="6">
    <location>
        <begin position="553"/>
        <end position="704"/>
    </location>
</feature>
<feature type="transmembrane region" description="Helical" evidence="5">
    <location>
        <begin position="1744"/>
        <end position="1771"/>
    </location>
</feature>
<keyword evidence="2" id="KW-0964">Secreted</keyword>
<comment type="subcellular location">
    <subcellularLocation>
        <location evidence="1">Secreted</location>
    </subcellularLocation>
</comment>
<dbReference type="PANTHER" id="PTHR32305">
    <property type="match status" value="1"/>
</dbReference>
<keyword evidence="8" id="KW-0378">Hydrolase</keyword>
<dbReference type="Pfam" id="PF12256">
    <property type="entry name" value="TcdB_toxin_midN"/>
    <property type="match status" value="1"/>
</dbReference>
<proteinExistence type="predicted"/>
<dbReference type="EC" id="3.1.-.-" evidence="8"/>
<feature type="transmembrane region" description="Helical" evidence="5">
    <location>
        <begin position="1702"/>
        <end position="1723"/>
    </location>
</feature>
<dbReference type="InterPro" id="IPR003284">
    <property type="entry name" value="Sal_SpvB"/>
</dbReference>
<dbReference type="PANTHER" id="PTHR32305:SF15">
    <property type="entry name" value="PROTEIN RHSA-RELATED"/>
    <property type="match status" value="1"/>
</dbReference>
<keyword evidence="3" id="KW-0677">Repeat</keyword>
<dbReference type="OrthoDB" id="7876417at2"/>
<evidence type="ECO:0000256" key="5">
    <source>
        <dbReference type="SAM" id="Phobius"/>
    </source>
</evidence>
<keyword evidence="5" id="KW-1133">Transmembrane helix</keyword>
<dbReference type="GO" id="GO:0005737">
    <property type="term" value="C:cytoplasm"/>
    <property type="evidence" value="ECO:0007669"/>
    <property type="project" value="InterPro"/>
</dbReference>
<dbReference type="Pfam" id="PF03534">
    <property type="entry name" value="SpvB"/>
    <property type="match status" value="1"/>
</dbReference>
<evidence type="ECO:0000313" key="9">
    <source>
        <dbReference type="Proteomes" id="UP000193224"/>
    </source>
</evidence>
<dbReference type="Gene3D" id="2.180.10.10">
    <property type="entry name" value="RHS repeat-associated core"/>
    <property type="match status" value="2"/>
</dbReference>
<accession>A0A1X7BW72</accession>
<evidence type="ECO:0000256" key="2">
    <source>
        <dbReference type="ARBA" id="ARBA00022525"/>
    </source>
</evidence>
<dbReference type="InterPro" id="IPR050708">
    <property type="entry name" value="T6SS_VgrG/RHS"/>
</dbReference>
<dbReference type="InterPro" id="IPR022385">
    <property type="entry name" value="Rhs_assc_core"/>
</dbReference>
<dbReference type="EMBL" id="FWXB01000017">
    <property type="protein sequence ID" value="SMC13876.1"/>
    <property type="molecule type" value="Genomic_DNA"/>
</dbReference>
<evidence type="ECO:0000313" key="8">
    <source>
        <dbReference type="EMBL" id="SMC13876.1"/>
    </source>
</evidence>
<dbReference type="Pfam" id="PF25023">
    <property type="entry name" value="TEN_YD-shell"/>
    <property type="match status" value="1"/>
</dbReference>
<evidence type="ECO:0000259" key="7">
    <source>
        <dbReference type="Pfam" id="PF25023"/>
    </source>
</evidence>
<dbReference type="GO" id="GO:0016787">
    <property type="term" value="F:hydrolase activity"/>
    <property type="evidence" value="ECO:0007669"/>
    <property type="project" value="UniProtKB-KW"/>
</dbReference>
<feature type="domain" description="Teneurin-like YD-shell" evidence="7">
    <location>
        <begin position="1378"/>
        <end position="1693"/>
    </location>
</feature>
<dbReference type="Proteomes" id="UP000193224">
    <property type="component" value="Unassembled WGS sequence"/>
</dbReference>
<keyword evidence="9" id="KW-1185">Reference proteome</keyword>
<feature type="transmembrane region" description="Helical" evidence="5">
    <location>
        <begin position="1791"/>
        <end position="1815"/>
    </location>
</feature>
<keyword evidence="5" id="KW-0812">Transmembrane</keyword>
<organism evidence="8 9">
    <name type="scientific">Roseovarius aestuarii</name>
    <dbReference type="NCBI Taxonomy" id="475083"/>
    <lineage>
        <taxon>Bacteria</taxon>
        <taxon>Pseudomonadati</taxon>
        <taxon>Pseudomonadota</taxon>
        <taxon>Alphaproteobacteria</taxon>
        <taxon>Rhodobacterales</taxon>
        <taxon>Roseobacteraceae</taxon>
        <taxon>Roseovarius</taxon>
    </lineage>
</organism>